<proteinExistence type="predicted"/>
<dbReference type="Proteomes" id="UP001596052">
    <property type="component" value="Unassembled WGS sequence"/>
</dbReference>
<protein>
    <submittedName>
        <fullName evidence="1">Uncharacterized protein</fullName>
    </submittedName>
</protein>
<gene>
    <name evidence="1" type="ORF">ACFQDI_02445</name>
</gene>
<dbReference type="EMBL" id="JBHSMQ010000001">
    <property type="protein sequence ID" value="MFC5453703.1"/>
    <property type="molecule type" value="Genomic_DNA"/>
</dbReference>
<name>A0ABW0KJT2_9BACT</name>
<reference evidence="2" key="1">
    <citation type="journal article" date="2019" name="Int. J. Syst. Evol. Microbiol.">
        <title>The Global Catalogue of Microorganisms (GCM) 10K type strain sequencing project: providing services to taxonomists for standard genome sequencing and annotation.</title>
        <authorList>
            <consortium name="The Broad Institute Genomics Platform"/>
            <consortium name="The Broad Institute Genome Sequencing Center for Infectious Disease"/>
            <person name="Wu L."/>
            <person name="Ma J."/>
        </authorList>
    </citation>
    <scope>NUCLEOTIDE SEQUENCE [LARGE SCALE GENOMIC DNA]</scope>
    <source>
        <strain evidence="2">CGMCC 4.1469</strain>
    </source>
</reference>
<sequence length="256" mass="28934">MAEINSSNVHFPEAVLLRLFGQVSLWTTIKAIRSAAKVLSQSGEAQRGALVLTFDNNDKTQMFLTKILEYFIKTYQCPREQLCLAKQIDPNITPEVAEKIAEMRFKPDVSVGGADYVAIAIPWVPQKNVRALVIHDHPAMIELIYEPIQMLHNAALGSWEQASRYYDLLGDRRDSETNELQDFHRHYGDGAFRATLDALAYYCFGFRIGLRLSEGRADLDMAFRAVNIIGTPPFPKPLIKIGKELYDKLSAELTNK</sequence>
<comment type="caution">
    <text evidence="1">The sequence shown here is derived from an EMBL/GenBank/DDBJ whole genome shotgun (WGS) entry which is preliminary data.</text>
</comment>
<accession>A0ABW0KJT2</accession>
<evidence type="ECO:0000313" key="2">
    <source>
        <dbReference type="Proteomes" id="UP001596052"/>
    </source>
</evidence>
<evidence type="ECO:0000313" key="1">
    <source>
        <dbReference type="EMBL" id="MFC5453703.1"/>
    </source>
</evidence>
<dbReference type="RefSeq" id="WP_377163035.1">
    <property type="nucleotide sequence ID" value="NZ_JBHSMQ010000001.1"/>
</dbReference>
<keyword evidence="2" id="KW-1185">Reference proteome</keyword>
<organism evidence="1 2">
    <name type="scientific">Prosthecobacter fluviatilis</name>
    <dbReference type="NCBI Taxonomy" id="445931"/>
    <lineage>
        <taxon>Bacteria</taxon>
        <taxon>Pseudomonadati</taxon>
        <taxon>Verrucomicrobiota</taxon>
        <taxon>Verrucomicrobiia</taxon>
        <taxon>Verrucomicrobiales</taxon>
        <taxon>Verrucomicrobiaceae</taxon>
        <taxon>Prosthecobacter</taxon>
    </lineage>
</organism>